<organism evidence="5 6">
    <name type="scientific">Kiloniella spongiae</name>
    <dbReference type="NCBI Taxonomy" id="1489064"/>
    <lineage>
        <taxon>Bacteria</taxon>
        <taxon>Pseudomonadati</taxon>
        <taxon>Pseudomonadota</taxon>
        <taxon>Alphaproteobacteria</taxon>
        <taxon>Rhodospirillales</taxon>
        <taxon>Kiloniellaceae</taxon>
        <taxon>Kiloniella</taxon>
    </lineage>
</organism>
<dbReference type="Proteomes" id="UP000035444">
    <property type="component" value="Unassembled WGS sequence"/>
</dbReference>
<evidence type="ECO:0000259" key="4">
    <source>
        <dbReference type="PROSITE" id="PS01124"/>
    </source>
</evidence>
<dbReference type="SMART" id="SM00342">
    <property type="entry name" value="HTH_ARAC"/>
    <property type="match status" value="1"/>
</dbReference>
<dbReference type="PANTHER" id="PTHR43130:SF3">
    <property type="entry name" value="HTH-TYPE TRANSCRIPTIONAL REGULATOR RV1931C"/>
    <property type="match status" value="1"/>
</dbReference>
<evidence type="ECO:0000313" key="6">
    <source>
        <dbReference type="Proteomes" id="UP000035444"/>
    </source>
</evidence>
<dbReference type="InterPro" id="IPR052158">
    <property type="entry name" value="INH-QAR"/>
</dbReference>
<protein>
    <submittedName>
        <fullName evidence="5">Transcriptional regulator</fullName>
    </submittedName>
</protein>
<dbReference type="GO" id="GO:0043565">
    <property type="term" value="F:sequence-specific DNA binding"/>
    <property type="evidence" value="ECO:0007669"/>
    <property type="project" value="InterPro"/>
</dbReference>
<dbReference type="STRING" id="1489064.WH96_15740"/>
<dbReference type="RefSeq" id="WP_047765164.1">
    <property type="nucleotide sequence ID" value="NZ_LAQL01000010.1"/>
</dbReference>
<dbReference type="PROSITE" id="PS01124">
    <property type="entry name" value="HTH_ARAC_FAMILY_2"/>
    <property type="match status" value="1"/>
</dbReference>
<keyword evidence="2" id="KW-0238">DNA-binding</keyword>
<evidence type="ECO:0000256" key="3">
    <source>
        <dbReference type="ARBA" id="ARBA00023163"/>
    </source>
</evidence>
<dbReference type="EMBL" id="LAQL01000010">
    <property type="protein sequence ID" value="KLN59833.1"/>
    <property type="molecule type" value="Genomic_DNA"/>
</dbReference>
<reference evidence="5 6" key="1">
    <citation type="submission" date="2015-03" db="EMBL/GenBank/DDBJ databases">
        <title>Genome Sequence of Kiloniella spongiae MEBiC09566, isolated from a marine sponge.</title>
        <authorList>
            <person name="Shao Z."/>
            <person name="Wang L."/>
            <person name="Li X."/>
        </authorList>
    </citation>
    <scope>NUCLEOTIDE SEQUENCE [LARGE SCALE GENOMIC DNA]</scope>
    <source>
        <strain evidence="5 6">MEBiC09566</strain>
    </source>
</reference>
<dbReference type="Gene3D" id="1.10.10.60">
    <property type="entry name" value="Homeodomain-like"/>
    <property type="match status" value="1"/>
</dbReference>
<evidence type="ECO:0000256" key="2">
    <source>
        <dbReference type="ARBA" id="ARBA00023125"/>
    </source>
</evidence>
<dbReference type="PRINTS" id="PR00032">
    <property type="entry name" value="HTHARAC"/>
</dbReference>
<dbReference type="InterPro" id="IPR002818">
    <property type="entry name" value="DJ-1/PfpI"/>
</dbReference>
<evidence type="ECO:0000256" key="1">
    <source>
        <dbReference type="ARBA" id="ARBA00023015"/>
    </source>
</evidence>
<keyword evidence="1" id="KW-0805">Transcription regulation</keyword>
<proteinExistence type="predicted"/>
<dbReference type="Gene3D" id="3.40.50.880">
    <property type="match status" value="1"/>
</dbReference>
<keyword evidence="3" id="KW-0804">Transcription</keyword>
<dbReference type="InterPro" id="IPR029062">
    <property type="entry name" value="Class_I_gatase-like"/>
</dbReference>
<dbReference type="SUPFAM" id="SSF52317">
    <property type="entry name" value="Class I glutamine amidotransferase-like"/>
    <property type="match status" value="1"/>
</dbReference>
<feature type="domain" description="HTH araC/xylS-type" evidence="4">
    <location>
        <begin position="223"/>
        <end position="321"/>
    </location>
</feature>
<dbReference type="InterPro" id="IPR009057">
    <property type="entry name" value="Homeodomain-like_sf"/>
</dbReference>
<sequence length="327" mass="36448">MDNYPLPEQTYKIGILLIDNFALMSYSSVIEPIRAANLLGKKQLYKVDHIAVKNGRKSVSSSGAVIPATTTMSENTDYDLILVVAGGDPSSFGDEQTFQWLRNKARHGVRLGGVSGGPVILAKAGVMKGYRMTVHWEHAAALSENTPTLLLERSLYIMDRDRITCAGGVAPLDMMHALQSEIHGPEFARKVSDWFIHTDVRPSENPQRSGMIERYGTHHPSIIQTLEIMENHVADPLNLKQLALLSSISSRQLNRIFIEKIGQSTMTVYRNLRLEKAYNLIEQTVLSLTEIALATGFSSSAHFSKSFQEKYGSPPSFYRQSTQHKVQ</sequence>
<dbReference type="PANTHER" id="PTHR43130">
    <property type="entry name" value="ARAC-FAMILY TRANSCRIPTIONAL REGULATOR"/>
    <property type="match status" value="1"/>
</dbReference>
<dbReference type="Pfam" id="PF12833">
    <property type="entry name" value="HTH_18"/>
    <property type="match status" value="1"/>
</dbReference>
<gene>
    <name evidence="5" type="ORF">WH96_15740</name>
</gene>
<accession>A0A0H2MBV2</accession>
<evidence type="ECO:0000313" key="5">
    <source>
        <dbReference type="EMBL" id="KLN59833.1"/>
    </source>
</evidence>
<dbReference type="CDD" id="cd03136">
    <property type="entry name" value="GATase1_AraC_ArgR_like"/>
    <property type="match status" value="1"/>
</dbReference>
<dbReference type="OrthoDB" id="9793400at2"/>
<dbReference type="AlphaFoldDB" id="A0A0H2MBV2"/>
<dbReference type="InterPro" id="IPR018060">
    <property type="entry name" value="HTH_AraC"/>
</dbReference>
<comment type="caution">
    <text evidence="5">The sequence shown here is derived from an EMBL/GenBank/DDBJ whole genome shotgun (WGS) entry which is preliminary data.</text>
</comment>
<dbReference type="InterPro" id="IPR020449">
    <property type="entry name" value="Tscrpt_reg_AraC-type_HTH"/>
</dbReference>
<dbReference type="SUPFAM" id="SSF46689">
    <property type="entry name" value="Homeodomain-like"/>
    <property type="match status" value="1"/>
</dbReference>
<name>A0A0H2MBV2_9PROT</name>
<keyword evidence="6" id="KW-1185">Reference proteome</keyword>
<dbReference type="PATRIC" id="fig|1489064.4.peg.119"/>
<dbReference type="GO" id="GO:0003700">
    <property type="term" value="F:DNA-binding transcription factor activity"/>
    <property type="evidence" value="ECO:0007669"/>
    <property type="project" value="InterPro"/>
</dbReference>
<dbReference type="Pfam" id="PF01965">
    <property type="entry name" value="DJ-1_PfpI"/>
    <property type="match status" value="1"/>
</dbReference>